<dbReference type="EMBL" id="QTZN02000078">
    <property type="protein sequence ID" value="MVB09264.1"/>
    <property type="molecule type" value="Genomic_DNA"/>
</dbReference>
<dbReference type="Proteomes" id="UP000462449">
    <property type="component" value="Unassembled WGS sequence"/>
</dbReference>
<feature type="transmembrane region" description="Helical" evidence="1">
    <location>
        <begin position="103"/>
        <end position="127"/>
    </location>
</feature>
<comment type="caution">
    <text evidence="2">The sequence shown here is derived from an EMBL/GenBank/DDBJ whole genome shotgun (WGS) entry which is preliminary data.</text>
</comment>
<name>A0A7M4DBN0_9BACT</name>
<evidence type="ECO:0000313" key="2">
    <source>
        <dbReference type="EMBL" id="MUP40059.1"/>
    </source>
</evidence>
<organism evidence="2 5">
    <name type="scientific">Labilibaculum euxinus</name>
    <dbReference type="NCBI Taxonomy" id="2686357"/>
    <lineage>
        <taxon>Bacteria</taxon>
        <taxon>Pseudomonadati</taxon>
        <taxon>Bacteroidota</taxon>
        <taxon>Bacteroidia</taxon>
        <taxon>Marinilabiliales</taxon>
        <taxon>Marinifilaceae</taxon>
        <taxon>Labilibaculum</taxon>
    </lineage>
</organism>
<dbReference type="OrthoDB" id="9800276at2"/>
<feature type="transmembrane region" description="Helical" evidence="1">
    <location>
        <begin position="38"/>
        <end position="55"/>
    </location>
</feature>
<keyword evidence="1" id="KW-0812">Transmembrane</keyword>
<evidence type="ECO:0000256" key="1">
    <source>
        <dbReference type="SAM" id="Phobius"/>
    </source>
</evidence>
<keyword evidence="1" id="KW-1133">Transmembrane helix</keyword>
<reference evidence="3 4" key="1">
    <citation type="submission" date="2019-11" db="EMBL/GenBank/DDBJ databases">
        <title>Draft genome sequence of Labilibaculum sp. strain SYP isolated from Black Sea.</title>
        <authorList>
            <person name="Yadav S."/>
            <person name="Villanueva L."/>
        </authorList>
    </citation>
    <scope>NUCLEOTIDE SEQUENCE [LARGE SCALE GENOMIC DNA]</scope>
    <source>
        <strain evidence="3 4">44</strain>
    </source>
</reference>
<dbReference type="RefSeq" id="WP_156197392.1">
    <property type="nucleotide sequence ID" value="NZ_QTZN02000078.1"/>
</dbReference>
<keyword evidence="4" id="KW-1185">Reference proteome</keyword>
<accession>A0A7M4DBN0</accession>
<feature type="transmembrane region" description="Helical" evidence="1">
    <location>
        <begin position="14"/>
        <end position="32"/>
    </location>
</feature>
<dbReference type="Proteomes" id="UP000285951">
    <property type="component" value="Unassembled WGS sequence"/>
</dbReference>
<gene>
    <name evidence="3" type="ORF">DWB62_019810</name>
    <name evidence="2" type="ORF">GNY23_19810</name>
</gene>
<evidence type="ECO:0000313" key="3">
    <source>
        <dbReference type="EMBL" id="MVB09264.1"/>
    </source>
</evidence>
<proteinExistence type="predicted"/>
<reference evidence="2 5" key="2">
    <citation type="submission" date="2019-12" db="EMBL/GenBank/DDBJ databases">
        <title>Draft genome sequence of Labilibaculum sp. strain 44 isolated from deep waters of Black Sea.</title>
        <authorList>
            <person name="Yadav S."/>
            <person name="Villanueva L."/>
        </authorList>
    </citation>
    <scope>NUCLEOTIDE SEQUENCE [LARGE SCALE GENOMIC DNA]</scope>
    <source>
        <strain evidence="2 5">44</strain>
    </source>
</reference>
<dbReference type="AlphaFoldDB" id="A0A7M4DBN0"/>
<protein>
    <submittedName>
        <fullName evidence="2">Uncharacterized protein</fullName>
    </submittedName>
</protein>
<evidence type="ECO:0000313" key="5">
    <source>
        <dbReference type="Proteomes" id="UP000462449"/>
    </source>
</evidence>
<evidence type="ECO:0000313" key="4">
    <source>
        <dbReference type="Proteomes" id="UP000285951"/>
    </source>
</evidence>
<keyword evidence="1" id="KW-0472">Membrane</keyword>
<dbReference type="EMBL" id="WOTW01000078">
    <property type="protein sequence ID" value="MUP40059.1"/>
    <property type="molecule type" value="Genomic_DNA"/>
</dbReference>
<feature type="transmembrane region" description="Helical" evidence="1">
    <location>
        <begin position="62"/>
        <end position="83"/>
    </location>
</feature>
<sequence>MTTPENTLKSLKRINWFFIGLGTLEIFLLVFLTQNFLFLLYGLITLVPAYIALNAKHIKWNYFVGIWTLIQFNPLTGLAMIGFILGDFFKPGADRAGDLFDTILAIVCILIFAAIVIASFILGILIIRKTSKYNKLVKAHAN</sequence>